<evidence type="ECO:0000256" key="1">
    <source>
        <dbReference type="SAM" id="MobiDB-lite"/>
    </source>
</evidence>
<evidence type="ECO:0000313" key="3">
    <source>
        <dbReference type="Proteomes" id="UP000015106"/>
    </source>
</evidence>
<organism evidence="2 3">
    <name type="scientific">Triticum urartu</name>
    <name type="common">Red wild einkorn</name>
    <name type="synonym">Crithodium urartu</name>
    <dbReference type="NCBI Taxonomy" id="4572"/>
    <lineage>
        <taxon>Eukaryota</taxon>
        <taxon>Viridiplantae</taxon>
        <taxon>Streptophyta</taxon>
        <taxon>Embryophyta</taxon>
        <taxon>Tracheophyta</taxon>
        <taxon>Spermatophyta</taxon>
        <taxon>Magnoliopsida</taxon>
        <taxon>Liliopsida</taxon>
        <taxon>Poales</taxon>
        <taxon>Poaceae</taxon>
        <taxon>BOP clade</taxon>
        <taxon>Pooideae</taxon>
        <taxon>Triticodae</taxon>
        <taxon>Triticeae</taxon>
        <taxon>Triticinae</taxon>
        <taxon>Triticum</taxon>
    </lineage>
</organism>
<feature type="compositionally biased region" description="Basic residues" evidence="1">
    <location>
        <begin position="19"/>
        <end position="34"/>
    </location>
</feature>
<dbReference type="AlphaFoldDB" id="A0A8R7PX70"/>
<reference evidence="3" key="1">
    <citation type="journal article" date="2013" name="Nature">
        <title>Draft genome of the wheat A-genome progenitor Triticum urartu.</title>
        <authorList>
            <person name="Ling H.Q."/>
            <person name="Zhao S."/>
            <person name="Liu D."/>
            <person name="Wang J."/>
            <person name="Sun H."/>
            <person name="Zhang C."/>
            <person name="Fan H."/>
            <person name="Li D."/>
            <person name="Dong L."/>
            <person name="Tao Y."/>
            <person name="Gao C."/>
            <person name="Wu H."/>
            <person name="Li Y."/>
            <person name="Cui Y."/>
            <person name="Guo X."/>
            <person name="Zheng S."/>
            <person name="Wang B."/>
            <person name="Yu K."/>
            <person name="Liang Q."/>
            <person name="Yang W."/>
            <person name="Lou X."/>
            <person name="Chen J."/>
            <person name="Feng M."/>
            <person name="Jian J."/>
            <person name="Zhang X."/>
            <person name="Luo G."/>
            <person name="Jiang Y."/>
            <person name="Liu J."/>
            <person name="Wang Z."/>
            <person name="Sha Y."/>
            <person name="Zhang B."/>
            <person name="Wu H."/>
            <person name="Tang D."/>
            <person name="Shen Q."/>
            <person name="Xue P."/>
            <person name="Zou S."/>
            <person name="Wang X."/>
            <person name="Liu X."/>
            <person name="Wang F."/>
            <person name="Yang Y."/>
            <person name="An X."/>
            <person name="Dong Z."/>
            <person name="Zhang K."/>
            <person name="Zhang X."/>
            <person name="Luo M.C."/>
            <person name="Dvorak J."/>
            <person name="Tong Y."/>
            <person name="Wang J."/>
            <person name="Yang H."/>
            <person name="Li Z."/>
            <person name="Wang D."/>
            <person name="Zhang A."/>
            <person name="Wang J."/>
        </authorList>
    </citation>
    <scope>NUCLEOTIDE SEQUENCE</scope>
    <source>
        <strain evidence="3">cv. G1812</strain>
    </source>
</reference>
<dbReference type="Gramene" id="TuG1812G0300003880.01.T02">
    <property type="protein sequence ID" value="TuG1812G0300003880.01.T02"/>
    <property type="gene ID" value="TuG1812G0300003880.01"/>
</dbReference>
<sequence length="240" mass="26532">FLSAAARSRKPPGGEQPARRHPRRPNPHLPRAHRPLLAPPPLLSPILLPHSIPCSSAVRVESLLQRAPPPLSQAFSPSATSAHGAGKLWRVVAVLGWPAGAARIRLDEVVGDLPREGDSGICARRSRARCCRSCSRTTASPTRPGRTALAWSCNGQVKSFLWDAIVLHPLPRPQKHSSPHPRRRAARTSDDREILLTMMELLNQLDGFYELSKIFGRLKVESNSELEVALVQWWLRSDPI</sequence>
<evidence type="ECO:0000313" key="2">
    <source>
        <dbReference type="EnsemblPlants" id="TuG1812G0300003880.01.T02"/>
    </source>
</evidence>
<accession>A0A8R7PX70</accession>
<protein>
    <submittedName>
        <fullName evidence="2">Uncharacterized protein</fullName>
    </submittedName>
</protein>
<dbReference type="EnsemblPlants" id="TuG1812G0300003880.01.T04">
    <property type="protein sequence ID" value="TuG1812G0300003880.01.T04"/>
    <property type="gene ID" value="TuG1812G0300003880.01"/>
</dbReference>
<reference evidence="2" key="2">
    <citation type="submission" date="2018-03" db="EMBL/GenBank/DDBJ databases">
        <title>The Triticum urartu genome reveals the dynamic nature of wheat genome evolution.</title>
        <authorList>
            <person name="Ling H."/>
            <person name="Ma B."/>
            <person name="Shi X."/>
            <person name="Liu H."/>
            <person name="Dong L."/>
            <person name="Sun H."/>
            <person name="Cao Y."/>
            <person name="Gao Q."/>
            <person name="Zheng S."/>
            <person name="Li Y."/>
            <person name="Yu Y."/>
            <person name="Du H."/>
            <person name="Qi M."/>
            <person name="Li Y."/>
            <person name="Yu H."/>
            <person name="Cui Y."/>
            <person name="Wang N."/>
            <person name="Chen C."/>
            <person name="Wu H."/>
            <person name="Zhao Y."/>
            <person name="Zhang J."/>
            <person name="Li Y."/>
            <person name="Zhou W."/>
            <person name="Zhang B."/>
            <person name="Hu W."/>
            <person name="Eijk M."/>
            <person name="Tang J."/>
            <person name="Witsenboer H."/>
            <person name="Zhao S."/>
            <person name="Li Z."/>
            <person name="Zhang A."/>
            <person name="Wang D."/>
            <person name="Liang C."/>
        </authorList>
    </citation>
    <scope>NUCLEOTIDE SEQUENCE [LARGE SCALE GENOMIC DNA]</scope>
    <source>
        <strain evidence="2">cv. G1812</strain>
    </source>
</reference>
<feature type="region of interest" description="Disordered" evidence="1">
    <location>
        <begin position="1"/>
        <end position="36"/>
    </location>
</feature>
<reference evidence="2" key="3">
    <citation type="submission" date="2022-06" db="UniProtKB">
        <authorList>
            <consortium name="EnsemblPlants"/>
        </authorList>
    </citation>
    <scope>IDENTIFICATION</scope>
</reference>
<dbReference type="EnsemblPlants" id="TuG1812G0300003880.01.T02">
    <property type="protein sequence ID" value="TuG1812G0300003880.01.T02"/>
    <property type="gene ID" value="TuG1812G0300003880.01"/>
</dbReference>
<dbReference type="Gramene" id="TuG1812G0300003880.01.T03">
    <property type="protein sequence ID" value="TuG1812G0300003880.01.T03"/>
    <property type="gene ID" value="TuG1812G0300003880.01"/>
</dbReference>
<dbReference type="Gramene" id="TuG1812G0300003880.01.T04">
    <property type="protein sequence ID" value="TuG1812G0300003880.01.T04"/>
    <property type="gene ID" value="TuG1812G0300003880.01"/>
</dbReference>
<dbReference type="EnsemblPlants" id="TuG1812G0300003880.01.T03">
    <property type="protein sequence ID" value="TuG1812G0300003880.01.T03"/>
    <property type="gene ID" value="TuG1812G0300003880.01"/>
</dbReference>
<dbReference type="Proteomes" id="UP000015106">
    <property type="component" value="Chromosome 3"/>
</dbReference>
<proteinExistence type="predicted"/>
<name>A0A8R7PX70_TRIUA</name>
<keyword evidence="3" id="KW-1185">Reference proteome</keyword>